<dbReference type="InterPro" id="IPR004101">
    <property type="entry name" value="Mur_ligase_C"/>
</dbReference>
<evidence type="ECO:0000313" key="13">
    <source>
        <dbReference type="EMBL" id="MBP1930400.1"/>
    </source>
</evidence>
<dbReference type="PROSITE" id="PS01011">
    <property type="entry name" value="FOLYLPOLYGLU_SYNT_1"/>
    <property type="match status" value="1"/>
</dbReference>
<proteinExistence type="inferred from homology"/>
<dbReference type="EC" id="6.3.2.17" evidence="2"/>
<evidence type="ECO:0000259" key="12">
    <source>
        <dbReference type="Pfam" id="PF08245"/>
    </source>
</evidence>
<evidence type="ECO:0000256" key="4">
    <source>
        <dbReference type="ARBA" id="ARBA00022723"/>
    </source>
</evidence>
<evidence type="ECO:0000256" key="7">
    <source>
        <dbReference type="ARBA" id="ARBA00022842"/>
    </source>
</evidence>
<keyword evidence="5 10" id="KW-0547">Nucleotide-binding</keyword>
<dbReference type="Gene3D" id="3.40.1190.10">
    <property type="entry name" value="Mur-like, catalytic domain"/>
    <property type="match status" value="1"/>
</dbReference>
<dbReference type="SUPFAM" id="SSF53244">
    <property type="entry name" value="MurD-like peptide ligases, peptide-binding domain"/>
    <property type="match status" value="1"/>
</dbReference>
<dbReference type="GO" id="GO:0008841">
    <property type="term" value="F:dihydrofolate synthase activity"/>
    <property type="evidence" value="ECO:0007669"/>
    <property type="project" value="UniProtKB-EC"/>
</dbReference>
<evidence type="ECO:0000256" key="9">
    <source>
        <dbReference type="ARBA" id="ARBA00047493"/>
    </source>
</evidence>
<dbReference type="InterPro" id="IPR036565">
    <property type="entry name" value="Mur-like_cat_sf"/>
</dbReference>
<dbReference type="Pfam" id="PF08245">
    <property type="entry name" value="Mur_ligase_M"/>
    <property type="match status" value="1"/>
</dbReference>
<reference evidence="13 14" key="1">
    <citation type="submission" date="2021-03" db="EMBL/GenBank/DDBJ databases">
        <title>Genomic Encyclopedia of Type Strains, Phase IV (KMG-IV): sequencing the most valuable type-strain genomes for metagenomic binning, comparative biology and taxonomic classification.</title>
        <authorList>
            <person name="Goeker M."/>
        </authorList>
    </citation>
    <scope>NUCLEOTIDE SEQUENCE [LARGE SCALE GENOMIC DNA]</scope>
    <source>
        <strain evidence="13 14">DSM 24738</strain>
    </source>
</reference>
<evidence type="ECO:0000256" key="3">
    <source>
        <dbReference type="ARBA" id="ARBA00022598"/>
    </source>
</evidence>
<evidence type="ECO:0000256" key="1">
    <source>
        <dbReference type="ARBA" id="ARBA00008276"/>
    </source>
</evidence>
<dbReference type="NCBIfam" id="TIGR01499">
    <property type="entry name" value="folC"/>
    <property type="match status" value="1"/>
</dbReference>
<keyword evidence="6 10" id="KW-0067">ATP-binding</keyword>
<evidence type="ECO:0000256" key="5">
    <source>
        <dbReference type="ARBA" id="ARBA00022741"/>
    </source>
</evidence>
<evidence type="ECO:0000256" key="8">
    <source>
        <dbReference type="ARBA" id="ARBA00030592"/>
    </source>
</evidence>
<evidence type="ECO:0000256" key="2">
    <source>
        <dbReference type="ARBA" id="ARBA00013025"/>
    </source>
</evidence>
<dbReference type="PANTHER" id="PTHR11136:SF0">
    <property type="entry name" value="DIHYDROFOLATE SYNTHETASE-RELATED"/>
    <property type="match status" value="1"/>
</dbReference>
<evidence type="ECO:0000256" key="10">
    <source>
        <dbReference type="PIRNR" id="PIRNR001563"/>
    </source>
</evidence>
<dbReference type="Gene3D" id="3.90.190.20">
    <property type="entry name" value="Mur ligase, C-terminal domain"/>
    <property type="match status" value="1"/>
</dbReference>
<dbReference type="InterPro" id="IPR018109">
    <property type="entry name" value="Folylpolyglutamate_synth_CS"/>
</dbReference>
<dbReference type="PIRSF" id="PIRSF001563">
    <property type="entry name" value="Folylpolyglu_synth"/>
    <property type="match status" value="1"/>
</dbReference>
<name>A0ABS4GKG3_9BACL</name>
<dbReference type="InterPro" id="IPR001645">
    <property type="entry name" value="Folylpolyglutamate_synth"/>
</dbReference>
<dbReference type="Pfam" id="PF02875">
    <property type="entry name" value="Mur_ligase_C"/>
    <property type="match status" value="1"/>
</dbReference>
<dbReference type="GO" id="GO:0004326">
    <property type="term" value="F:tetrahydrofolylpolyglutamate synthase activity"/>
    <property type="evidence" value="ECO:0007669"/>
    <property type="project" value="UniProtKB-EC"/>
</dbReference>
<dbReference type="InterPro" id="IPR013221">
    <property type="entry name" value="Mur_ligase_cen"/>
</dbReference>
<comment type="catalytic activity">
    <reaction evidence="9">
        <text>(6S)-5,6,7,8-tetrahydrofolyl-(gamma-L-Glu)(n) + L-glutamate + ATP = (6S)-5,6,7,8-tetrahydrofolyl-(gamma-L-Glu)(n+1) + ADP + phosphate + H(+)</text>
        <dbReference type="Rhea" id="RHEA:10580"/>
        <dbReference type="Rhea" id="RHEA-COMP:14738"/>
        <dbReference type="Rhea" id="RHEA-COMP:14740"/>
        <dbReference type="ChEBI" id="CHEBI:15378"/>
        <dbReference type="ChEBI" id="CHEBI:29985"/>
        <dbReference type="ChEBI" id="CHEBI:30616"/>
        <dbReference type="ChEBI" id="CHEBI:43474"/>
        <dbReference type="ChEBI" id="CHEBI:141005"/>
        <dbReference type="ChEBI" id="CHEBI:456216"/>
        <dbReference type="EC" id="6.3.2.17"/>
    </reaction>
</comment>
<dbReference type="PANTHER" id="PTHR11136">
    <property type="entry name" value="FOLYLPOLYGLUTAMATE SYNTHASE-RELATED"/>
    <property type="match status" value="1"/>
</dbReference>
<organism evidence="13 14">
    <name type="scientific">Ammoniphilus resinae</name>
    <dbReference type="NCBI Taxonomy" id="861532"/>
    <lineage>
        <taxon>Bacteria</taxon>
        <taxon>Bacillati</taxon>
        <taxon>Bacillota</taxon>
        <taxon>Bacilli</taxon>
        <taxon>Bacillales</taxon>
        <taxon>Paenibacillaceae</taxon>
        <taxon>Aneurinibacillus group</taxon>
        <taxon>Ammoniphilus</taxon>
    </lineage>
</organism>
<dbReference type="RefSeq" id="WP_209808365.1">
    <property type="nucleotide sequence ID" value="NZ_JAGGKT010000001.1"/>
</dbReference>
<keyword evidence="14" id="KW-1185">Reference proteome</keyword>
<dbReference type="SUPFAM" id="SSF53623">
    <property type="entry name" value="MurD-like peptide ligases, catalytic domain"/>
    <property type="match status" value="1"/>
</dbReference>
<sequence>MIAFDTAMNWLEGLQKFGIKPGLERMEWMLEKLSHPERRLKFVHIAGTNGKGSTVAFLTSVLREAGYEIGTYTSPAMGNVTNRIQWNGKDIPDDQFANFIERLIPLAEELERTEWGPLTEFETTTLIAILYFAEEVFPDLVIWETGLGGLNDCTNVVVPIVSAITNIGFDHTQILGETKREIAMQKAGIIKNGFPTITTEEDPEALEVIETTAVRKKSPIYRLNKDFRIVRKSTDPDKQIEMLDFYSPYTDYHDLQIPLLGEHQVKNAGLAIMVLLVMREFYAVYFESEDLLEGLKKTIWPGRFEIIKEDPLLILDGAHNLEGIEALSKVLSERFAHQKPRLLFAALEDKDVQGMIQRLSTVVSQVIVTKAEHPRATELENLEMWFRDANSQLEILPIEDWRKAVSTWQSEAAKGDILLATGSLYFISDLRKELGGKQAACFDLKEGTGE</sequence>
<accession>A0ABS4GKG3</accession>
<dbReference type="EMBL" id="JAGGKT010000001">
    <property type="protein sequence ID" value="MBP1930400.1"/>
    <property type="molecule type" value="Genomic_DNA"/>
</dbReference>
<keyword evidence="4" id="KW-0479">Metal-binding</keyword>
<evidence type="ECO:0000259" key="11">
    <source>
        <dbReference type="Pfam" id="PF02875"/>
    </source>
</evidence>
<feature type="domain" description="Mur ligase central" evidence="12">
    <location>
        <begin position="45"/>
        <end position="274"/>
    </location>
</feature>
<gene>
    <name evidence="13" type="ORF">J2Z37_000387</name>
</gene>
<feature type="domain" description="Mur ligase C-terminal" evidence="11">
    <location>
        <begin position="302"/>
        <end position="423"/>
    </location>
</feature>
<protein>
    <recommendedName>
        <fullName evidence="2">tetrahydrofolate synthase</fullName>
        <ecNumber evidence="2">6.3.2.17</ecNumber>
    </recommendedName>
    <alternativeName>
        <fullName evidence="8">Tetrahydrofolylpolyglutamate synthase</fullName>
    </alternativeName>
</protein>
<evidence type="ECO:0000313" key="14">
    <source>
        <dbReference type="Proteomes" id="UP001519343"/>
    </source>
</evidence>
<comment type="caution">
    <text evidence="13">The sequence shown here is derived from an EMBL/GenBank/DDBJ whole genome shotgun (WGS) entry which is preliminary data.</text>
</comment>
<evidence type="ECO:0000256" key="6">
    <source>
        <dbReference type="ARBA" id="ARBA00022840"/>
    </source>
</evidence>
<keyword evidence="7" id="KW-0460">Magnesium</keyword>
<dbReference type="InterPro" id="IPR036615">
    <property type="entry name" value="Mur_ligase_C_dom_sf"/>
</dbReference>
<comment type="similarity">
    <text evidence="1 10">Belongs to the folylpolyglutamate synthase family.</text>
</comment>
<keyword evidence="3 10" id="KW-0436">Ligase</keyword>
<dbReference type="Proteomes" id="UP001519343">
    <property type="component" value="Unassembled WGS sequence"/>
</dbReference>